<evidence type="ECO:0000256" key="6">
    <source>
        <dbReference type="ARBA" id="ARBA00023242"/>
    </source>
</evidence>
<protein>
    <recommendedName>
        <fullName evidence="9">Velvet domain-containing protein</fullName>
    </recommendedName>
</protein>
<evidence type="ECO:0000256" key="7">
    <source>
        <dbReference type="ARBA" id="ARBA00038005"/>
    </source>
</evidence>
<feature type="compositionally biased region" description="Polar residues" evidence="8">
    <location>
        <begin position="408"/>
        <end position="419"/>
    </location>
</feature>
<evidence type="ECO:0000256" key="4">
    <source>
        <dbReference type="ARBA" id="ARBA00023015"/>
    </source>
</evidence>
<evidence type="ECO:0000259" key="9">
    <source>
        <dbReference type="PROSITE" id="PS51821"/>
    </source>
</evidence>
<dbReference type="InParanoid" id="L8FL67"/>
<dbReference type="Pfam" id="PF11754">
    <property type="entry name" value="Velvet"/>
    <property type="match status" value="2"/>
</dbReference>
<dbReference type="InterPro" id="IPR037525">
    <property type="entry name" value="Velvet_dom"/>
</dbReference>
<evidence type="ECO:0000256" key="3">
    <source>
        <dbReference type="ARBA" id="ARBA00022490"/>
    </source>
</evidence>
<keyword evidence="3" id="KW-0963">Cytoplasm</keyword>
<comment type="subcellular location">
    <subcellularLocation>
        <location evidence="2">Cytoplasm</location>
    </subcellularLocation>
    <subcellularLocation>
        <location evidence="1">Nucleus</location>
    </subcellularLocation>
</comment>
<dbReference type="Gene3D" id="2.60.40.3960">
    <property type="entry name" value="Velvet domain"/>
    <property type="match status" value="1"/>
</dbReference>
<keyword evidence="4" id="KW-0805">Transcription regulation</keyword>
<name>L8FL67_PSED2</name>
<dbReference type="Proteomes" id="UP000011064">
    <property type="component" value="Unassembled WGS sequence"/>
</dbReference>
<keyword evidence="6" id="KW-0539">Nucleus</keyword>
<dbReference type="PROSITE" id="PS51821">
    <property type="entry name" value="VELVET"/>
    <property type="match status" value="1"/>
</dbReference>
<dbReference type="HOGENOM" id="CLU_022491_2_0_1"/>
<dbReference type="GO" id="GO:0034250">
    <property type="term" value="P:positive regulation of amide metabolic process"/>
    <property type="evidence" value="ECO:0007669"/>
    <property type="project" value="UniProtKB-ARBA"/>
</dbReference>
<dbReference type="GO" id="GO:0005737">
    <property type="term" value="C:cytoplasm"/>
    <property type="evidence" value="ECO:0007669"/>
    <property type="project" value="UniProtKB-SubCell"/>
</dbReference>
<dbReference type="InterPro" id="IPR021740">
    <property type="entry name" value="Velvet"/>
</dbReference>
<keyword evidence="11" id="KW-1185">Reference proteome</keyword>
<feature type="region of interest" description="Disordered" evidence="8">
    <location>
        <begin position="226"/>
        <end position="498"/>
    </location>
</feature>
<feature type="compositionally biased region" description="Low complexity" evidence="8">
    <location>
        <begin position="315"/>
        <end position="329"/>
    </location>
</feature>
<feature type="compositionally biased region" description="Basic and acidic residues" evidence="8">
    <location>
        <begin position="271"/>
        <end position="281"/>
    </location>
</feature>
<feature type="domain" description="Velvet" evidence="9">
    <location>
        <begin position="20"/>
        <end position="220"/>
    </location>
</feature>
<sequence>MNPVNRPQETATVTRMTAEGRHLSYELKVIQQPERARACGSGAKSSADRRPVDPPPVVELRIFEIDAQNIKSDITFSYMANFFVFATLETARPIIHGRVHQTAQQIPVLTGMPVSGMAYLDRPTEAGYFIFPDLSVRHEGKYRLSFNLYEETKEDKDKDGESAAPAIKQNPDEPTGSFDWRLEIKSEAFTVFSAKKFPGLAESTSLSRTVAEQGCRVRIRRDVRMRRREGKAADDYEERADNNGYRRSTGSATPVEPYSRQRSLSNSNGEIKPEYAHRRPSADAYPPHPSYPAPYNHGPASTPQQGGSYLEFGPHSAQQPQFQTPQFTQPAPPPPAQPQQAHQSAPSPYHQAPQYPPQQSPGGYSYPERPQYGQYQAPRDYDAEYRRQSLTSAPLPQPQYPRDEQDSNHASSYAPYQSRPQPPVLAPINISTTPAYEPKHEPASPPIPLSPLPPPLTEQPPQPQRPSGILHVPLPHLHNHRRAAARWQQASLRDRLRE</sequence>
<accession>L8FL67</accession>
<keyword evidence="5" id="KW-0804">Transcription</keyword>
<evidence type="ECO:0000313" key="11">
    <source>
        <dbReference type="Proteomes" id="UP000011064"/>
    </source>
</evidence>
<feature type="region of interest" description="Disordered" evidence="8">
    <location>
        <begin position="153"/>
        <end position="177"/>
    </location>
</feature>
<dbReference type="EMBL" id="GL573169">
    <property type="protein sequence ID" value="ELR01667.1"/>
    <property type="molecule type" value="Genomic_DNA"/>
</dbReference>
<feature type="compositionally biased region" description="Pro residues" evidence="8">
    <location>
        <begin position="443"/>
        <end position="464"/>
    </location>
</feature>
<evidence type="ECO:0000256" key="8">
    <source>
        <dbReference type="SAM" id="MobiDB-lite"/>
    </source>
</evidence>
<evidence type="ECO:0000313" key="10">
    <source>
        <dbReference type="EMBL" id="ELR01667.1"/>
    </source>
</evidence>
<dbReference type="OrthoDB" id="5384689at2759"/>
<evidence type="ECO:0000256" key="2">
    <source>
        <dbReference type="ARBA" id="ARBA00004496"/>
    </source>
</evidence>
<dbReference type="AlphaFoldDB" id="L8FL67"/>
<feature type="compositionally biased region" description="Polar residues" evidence="8">
    <location>
        <begin position="260"/>
        <end position="269"/>
    </location>
</feature>
<comment type="similarity">
    <text evidence="7">Belongs to the velvet family. VeA subfamily.</text>
</comment>
<dbReference type="InterPro" id="IPR038491">
    <property type="entry name" value="Velvet_dom_sf"/>
</dbReference>
<dbReference type="VEuPathDB" id="FungiDB:GMDG_00043"/>
<dbReference type="GO" id="GO:0005634">
    <property type="term" value="C:nucleus"/>
    <property type="evidence" value="ECO:0007669"/>
    <property type="project" value="UniProtKB-SubCell"/>
</dbReference>
<dbReference type="STRING" id="658429.L8FL67"/>
<dbReference type="GO" id="GO:0051176">
    <property type="term" value="P:positive regulation of sulfur metabolic process"/>
    <property type="evidence" value="ECO:0007669"/>
    <property type="project" value="UniProtKB-ARBA"/>
</dbReference>
<dbReference type="PANTHER" id="PTHR33572">
    <property type="entry name" value="SPORE DEVELOPMENT REGULATOR VOSA"/>
    <property type="match status" value="1"/>
</dbReference>
<feature type="compositionally biased region" description="Low complexity" evidence="8">
    <location>
        <begin position="338"/>
        <end position="353"/>
    </location>
</feature>
<proteinExistence type="inferred from homology"/>
<gene>
    <name evidence="10" type="ORF">GMDG_00043</name>
</gene>
<dbReference type="GO" id="GO:0043455">
    <property type="term" value="P:regulation of secondary metabolic process"/>
    <property type="evidence" value="ECO:0007669"/>
    <property type="project" value="UniProtKB-ARBA"/>
</dbReference>
<evidence type="ECO:0000256" key="1">
    <source>
        <dbReference type="ARBA" id="ARBA00004123"/>
    </source>
</evidence>
<organism evidence="10 11">
    <name type="scientific">Pseudogymnoascus destructans (strain ATCC MYA-4855 / 20631-21)</name>
    <name type="common">Bat white-nose syndrome fungus</name>
    <name type="synonym">Geomyces destructans</name>
    <dbReference type="NCBI Taxonomy" id="658429"/>
    <lineage>
        <taxon>Eukaryota</taxon>
        <taxon>Fungi</taxon>
        <taxon>Dikarya</taxon>
        <taxon>Ascomycota</taxon>
        <taxon>Pezizomycotina</taxon>
        <taxon>Leotiomycetes</taxon>
        <taxon>Thelebolales</taxon>
        <taxon>Thelebolaceae</taxon>
        <taxon>Pseudogymnoascus</taxon>
    </lineage>
</organism>
<reference evidence="11" key="1">
    <citation type="submission" date="2010-09" db="EMBL/GenBank/DDBJ databases">
        <title>The genome sequence of Geomyces destructans 20631-21.</title>
        <authorList>
            <consortium name="The Broad Institute Genome Sequencing Platform"/>
            <person name="Cuomo C.A."/>
            <person name="Blehert D.S."/>
            <person name="Lorch J.M."/>
            <person name="Young S.K."/>
            <person name="Zeng Q."/>
            <person name="Gargeya S."/>
            <person name="Fitzgerald M."/>
            <person name="Haas B."/>
            <person name="Abouelleil A."/>
            <person name="Alvarado L."/>
            <person name="Arachchi H.M."/>
            <person name="Berlin A."/>
            <person name="Brown A."/>
            <person name="Chapman S.B."/>
            <person name="Chen Z."/>
            <person name="Dunbar C."/>
            <person name="Freedman E."/>
            <person name="Gearin G."/>
            <person name="Gellesch M."/>
            <person name="Goldberg J."/>
            <person name="Griggs A."/>
            <person name="Gujja S."/>
            <person name="Heiman D."/>
            <person name="Howarth C."/>
            <person name="Larson L."/>
            <person name="Lui A."/>
            <person name="MacDonald P.J.P."/>
            <person name="Montmayeur A."/>
            <person name="Murphy C."/>
            <person name="Neiman D."/>
            <person name="Pearson M."/>
            <person name="Priest M."/>
            <person name="Roberts A."/>
            <person name="Saif S."/>
            <person name="Shea T."/>
            <person name="Shenoy N."/>
            <person name="Sisk P."/>
            <person name="Stolte C."/>
            <person name="Sykes S."/>
            <person name="Wortman J."/>
            <person name="Nusbaum C."/>
            <person name="Birren B."/>
        </authorList>
    </citation>
    <scope>NUCLEOTIDE SEQUENCE [LARGE SCALE GENOMIC DNA]</scope>
    <source>
        <strain evidence="11">ATCC MYA-4855 / 20631-21</strain>
    </source>
</reference>
<evidence type="ECO:0000256" key="5">
    <source>
        <dbReference type="ARBA" id="ARBA00023163"/>
    </source>
</evidence>
<dbReference type="PANTHER" id="PTHR33572:SF14">
    <property type="entry name" value="DEVELOPMENTAL AND SECONDARY METABOLISM REGULATOR VEA"/>
    <property type="match status" value="1"/>
</dbReference>
<dbReference type="FunFam" id="2.60.40.3960:FF:000001">
    <property type="entry name" value="Sexual development activator VeA"/>
    <property type="match status" value="1"/>
</dbReference>